<evidence type="ECO:0000256" key="1">
    <source>
        <dbReference type="ARBA" id="ARBA00022741"/>
    </source>
</evidence>
<dbReference type="PANTHER" id="PTHR32071:SF57">
    <property type="entry name" value="C4-DICARBOXYLATE TRANSPORT TRANSCRIPTIONAL REGULATORY PROTEIN DCTD"/>
    <property type="match status" value="1"/>
</dbReference>
<organism evidence="4 5">
    <name type="scientific">Effusibacillus dendaii</name>
    <dbReference type="NCBI Taxonomy" id="2743772"/>
    <lineage>
        <taxon>Bacteria</taxon>
        <taxon>Bacillati</taxon>
        <taxon>Bacillota</taxon>
        <taxon>Bacilli</taxon>
        <taxon>Bacillales</taxon>
        <taxon>Alicyclobacillaceae</taxon>
        <taxon>Effusibacillus</taxon>
    </lineage>
</organism>
<protein>
    <recommendedName>
        <fullName evidence="3">PAS domain-containing protein</fullName>
    </recommendedName>
</protein>
<dbReference type="InterPro" id="IPR027417">
    <property type="entry name" value="P-loop_NTPase"/>
</dbReference>
<dbReference type="InterPro" id="IPR025662">
    <property type="entry name" value="Sigma_54_int_dom_ATP-bd_1"/>
</dbReference>
<evidence type="ECO:0000259" key="3">
    <source>
        <dbReference type="PROSITE" id="PS50112"/>
    </source>
</evidence>
<dbReference type="AlphaFoldDB" id="A0A7I8D5W0"/>
<accession>A0A7I8D5W0</accession>
<dbReference type="SUPFAM" id="SSF55785">
    <property type="entry name" value="PYP-like sensor domain (PAS domain)"/>
    <property type="match status" value="1"/>
</dbReference>
<feature type="domain" description="PAS" evidence="3">
    <location>
        <begin position="34"/>
        <end position="79"/>
    </location>
</feature>
<keyword evidence="5" id="KW-1185">Reference proteome</keyword>
<dbReference type="CDD" id="cd00130">
    <property type="entry name" value="PAS"/>
    <property type="match status" value="1"/>
</dbReference>
<dbReference type="SMART" id="SM00091">
    <property type="entry name" value="PAS"/>
    <property type="match status" value="1"/>
</dbReference>
<dbReference type="KEGG" id="eff:skT53_05230"/>
<dbReference type="EMBL" id="AP023366">
    <property type="protein sequence ID" value="BCJ85538.1"/>
    <property type="molecule type" value="Genomic_DNA"/>
</dbReference>
<proteinExistence type="predicted"/>
<dbReference type="InterPro" id="IPR002078">
    <property type="entry name" value="Sigma_54_int"/>
</dbReference>
<dbReference type="NCBIfam" id="TIGR00229">
    <property type="entry name" value="sensory_box"/>
    <property type="match status" value="1"/>
</dbReference>
<dbReference type="InterPro" id="IPR035965">
    <property type="entry name" value="PAS-like_dom_sf"/>
</dbReference>
<evidence type="ECO:0000313" key="5">
    <source>
        <dbReference type="Proteomes" id="UP000593802"/>
    </source>
</evidence>
<evidence type="ECO:0000313" key="4">
    <source>
        <dbReference type="EMBL" id="BCJ85538.1"/>
    </source>
</evidence>
<dbReference type="GO" id="GO:0005524">
    <property type="term" value="F:ATP binding"/>
    <property type="evidence" value="ECO:0007669"/>
    <property type="project" value="UniProtKB-KW"/>
</dbReference>
<dbReference type="Pfam" id="PF00158">
    <property type="entry name" value="Sigma54_activat"/>
    <property type="match status" value="1"/>
</dbReference>
<reference evidence="4 5" key="1">
    <citation type="submission" date="2020-08" db="EMBL/GenBank/DDBJ databases">
        <title>Complete Genome Sequence of Effusibacillus dendaii Strain skT53, Isolated from Farmland soil.</title>
        <authorList>
            <person name="Konishi T."/>
            <person name="Kawasaki H."/>
        </authorList>
    </citation>
    <scope>NUCLEOTIDE SEQUENCE [LARGE SCALE GENOMIC DNA]</scope>
    <source>
        <strain evidence="5">skT53</strain>
    </source>
</reference>
<keyword evidence="1" id="KW-0547">Nucleotide-binding</keyword>
<dbReference type="PROSITE" id="PS50112">
    <property type="entry name" value="PAS"/>
    <property type="match status" value="1"/>
</dbReference>
<dbReference type="SUPFAM" id="SSF52540">
    <property type="entry name" value="P-loop containing nucleoside triphosphate hydrolases"/>
    <property type="match status" value="1"/>
</dbReference>
<dbReference type="Gene3D" id="3.30.450.20">
    <property type="entry name" value="PAS domain"/>
    <property type="match status" value="1"/>
</dbReference>
<dbReference type="GO" id="GO:0006355">
    <property type="term" value="P:regulation of DNA-templated transcription"/>
    <property type="evidence" value="ECO:0007669"/>
    <property type="project" value="InterPro"/>
</dbReference>
<sequence>MNNIDNKLYGAVGILQDLSHFEPIIKELDTYKKLAHQLDAIFESCQDGLYLTDGDGYTLRVNTAYEKMIGFKREDLIGKHISWLEEKGLISESVTLQVLTSKTAVSRIQKLANQKEILVTGTPVKNEEENISLVVHHARDITYLKALEAEVEKARESNETFSRGISQFRFGSPVEAEFPLQSEAMKEIVRRIRRISLFPTFVLLQGETGVGKEVIASMIHHYSPRAKKTVH</sequence>
<evidence type="ECO:0000256" key="2">
    <source>
        <dbReference type="ARBA" id="ARBA00022840"/>
    </source>
</evidence>
<dbReference type="InterPro" id="IPR000014">
    <property type="entry name" value="PAS"/>
</dbReference>
<gene>
    <name evidence="4" type="ORF">skT53_05230</name>
</gene>
<dbReference type="RefSeq" id="WP_200759650.1">
    <property type="nucleotide sequence ID" value="NZ_AP023366.1"/>
</dbReference>
<keyword evidence="2" id="KW-0067">ATP-binding</keyword>
<name>A0A7I8D5W0_9BACL</name>
<dbReference type="PANTHER" id="PTHR32071">
    <property type="entry name" value="TRANSCRIPTIONAL REGULATORY PROTEIN"/>
    <property type="match status" value="1"/>
</dbReference>
<dbReference type="Proteomes" id="UP000593802">
    <property type="component" value="Chromosome"/>
</dbReference>
<dbReference type="PROSITE" id="PS00675">
    <property type="entry name" value="SIGMA54_INTERACT_1"/>
    <property type="match status" value="1"/>
</dbReference>
<dbReference type="Pfam" id="PF13426">
    <property type="entry name" value="PAS_9"/>
    <property type="match status" value="1"/>
</dbReference>
<dbReference type="Gene3D" id="3.40.50.300">
    <property type="entry name" value="P-loop containing nucleotide triphosphate hydrolases"/>
    <property type="match status" value="1"/>
</dbReference>